<sequence length="111" mass="11250">MRTYPAATHTLSELAHASLAVGREPFTVPAAADKTGTLAAFATALGFPDWFGGNLDALNDCLGDWADALSSPSALLWQRSATLDAGTAAAVESILGEAEAGSPHLAVVVLG</sequence>
<dbReference type="InterPro" id="IPR000468">
    <property type="entry name" value="Barstar"/>
</dbReference>
<evidence type="ECO:0000313" key="3">
    <source>
        <dbReference type="EMBL" id="SEC80435.1"/>
    </source>
</evidence>
<comment type="similarity">
    <text evidence="1">Belongs to the barstar family.</text>
</comment>
<gene>
    <name evidence="3" type="ORF">SAMN04489745_3205</name>
</gene>
<name>A0A1H4VHP9_9MICC</name>
<evidence type="ECO:0000256" key="1">
    <source>
        <dbReference type="ARBA" id="ARBA00006845"/>
    </source>
</evidence>
<organism evidence="3 4">
    <name type="scientific">Arthrobacter woluwensis</name>
    <dbReference type="NCBI Taxonomy" id="156980"/>
    <lineage>
        <taxon>Bacteria</taxon>
        <taxon>Bacillati</taxon>
        <taxon>Actinomycetota</taxon>
        <taxon>Actinomycetes</taxon>
        <taxon>Micrococcales</taxon>
        <taxon>Micrococcaceae</taxon>
        <taxon>Arthrobacter</taxon>
    </lineage>
</organism>
<dbReference type="AlphaFoldDB" id="A0A1H4VHP9"/>
<dbReference type="Gene3D" id="3.30.370.10">
    <property type="entry name" value="Barstar-like"/>
    <property type="match status" value="1"/>
</dbReference>
<keyword evidence="4" id="KW-1185">Reference proteome</keyword>
<feature type="domain" description="Barstar (barnase inhibitor)" evidence="2">
    <location>
        <begin position="30"/>
        <end position="98"/>
    </location>
</feature>
<dbReference type="Proteomes" id="UP000182652">
    <property type="component" value="Unassembled WGS sequence"/>
</dbReference>
<dbReference type="InterPro" id="IPR035905">
    <property type="entry name" value="Barstar-like_sf"/>
</dbReference>
<evidence type="ECO:0000259" key="2">
    <source>
        <dbReference type="Pfam" id="PF01337"/>
    </source>
</evidence>
<proteinExistence type="inferred from homology"/>
<dbReference type="RefSeq" id="WP_066214992.1">
    <property type="nucleotide sequence ID" value="NZ_FNSN01000004.1"/>
</dbReference>
<evidence type="ECO:0000313" key="4">
    <source>
        <dbReference type="Proteomes" id="UP000182652"/>
    </source>
</evidence>
<dbReference type="STRING" id="156980.SAMN04489745_3205"/>
<protein>
    <submittedName>
        <fullName evidence="3">Barstar (Barnase inhibitor)</fullName>
    </submittedName>
</protein>
<dbReference type="Pfam" id="PF01337">
    <property type="entry name" value="Barstar"/>
    <property type="match status" value="1"/>
</dbReference>
<dbReference type="EMBL" id="FNSN01000004">
    <property type="protein sequence ID" value="SEC80435.1"/>
    <property type="molecule type" value="Genomic_DNA"/>
</dbReference>
<dbReference type="SUPFAM" id="SSF52038">
    <property type="entry name" value="Barstar-related"/>
    <property type="match status" value="1"/>
</dbReference>
<accession>A0A1H4VHP9</accession>
<reference evidence="3 4" key="1">
    <citation type="submission" date="2016-10" db="EMBL/GenBank/DDBJ databases">
        <authorList>
            <person name="de Groot N.N."/>
        </authorList>
    </citation>
    <scope>NUCLEOTIDE SEQUENCE [LARGE SCALE GENOMIC DNA]</scope>
    <source>
        <strain evidence="3 4">DSM 10495</strain>
    </source>
</reference>